<dbReference type="Gene3D" id="3.40.47.10">
    <property type="match status" value="2"/>
</dbReference>
<dbReference type="GO" id="GO:0016747">
    <property type="term" value="F:acyltransferase activity, transferring groups other than amino-acyl groups"/>
    <property type="evidence" value="ECO:0007669"/>
    <property type="project" value="InterPro"/>
</dbReference>
<dbReference type="InParanoid" id="A0A2P5HE53"/>
<evidence type="ECO:0000259" key="5">
    <source>
        <dbReference type="Pfam" id="PF02797"/>
    </source>
</evidence>
<dbReference type="Pfam" id="PF00195">
    <property type="entry name" value="Chal_sti_synt_N"/>
    <property type="match status" value="1"/>
</dbReference>
<evidence type="ECO:0000313" key="6">
    <source>
        <dbReference type="EMBL" id="POS68536.1"/>
    </source>
</evidence>
<dbReference type="PANTHER" id="PTHR11877">
    <property type="entry name" value="HYDROXYMETHYLGLUTARYL-COA SYNTHASE"/>
    <property type="match status" value="1"/>
</dbReference>
<dbReference type="OrthoDB" id="329835at2759"/>
<dbReference type="InterPro" id="IPR016039">
    <property type="entry name" value="Thiolase-like"/>
</dbReference>
<organism evidence="6 7">
    <name type="scientific">Diaporthe helianthi</name>
    <dbReference type="NCBI Taxonomy" id="158607"/>
    <lineage>
        <taxon>Eukaryota</taxon>
        <taxon>Fungi</taxon>
        <taxon>Dikarya</taxon>
        <taxon>Ascomycota</taxon>
        <taxon>Pezizomycotina</taxon>
        <taxon>Sordariomycetes</taxon>
        <taxon>Sordariomycetidae</taxon>
        <taxon>Diaporthales</taxon>
        <taxon>Diaporthaceae</taxon>
        <taxon>Diaporthe</taxon>
    </lineage>
</organism>
<evidence type="ECO:0000313" key="7">
    <source>
        <dbReference type="Proteomes" id="UP000094444"/>
    </source>
</evidence>
<dbReference type="SUPFAM" id="SSF53901">
    <property type="entry name" value="Thiolase-like"/>
    <property type="match status" value="2"/>
</dbReference>
<keyword evidence="2 3" id="KW-0808">Transferase</keyword>
<dbReference type="STRING" id="158607.A0A2P5HE53"/>
<feature type="domain" description="Chalcone/stilbene synthase N-terminal" evidence="4">
    <location>
        <begin position="82"/>
        <end position="235"/>
    </location>
</feature>
<comment type="similarity">
    <text evidence="1 3">Belongs to the thiolase-like superfamily. Chalcone/stilbene synthases family.</text>
</comment>
<feature type="domain" description="Chalcone/stilbene synthase C-terminal" evidence="5">
    <location>
        <begin position="253"/>
        <end position="390"/>
    </location>
</feature>
<reference evidence="6" key="1">
    <citation type="submission" date="2017-09" db="EMBL/GenBank/DDBJ databases">
        <title>Polyketide synthases of a Diaporthe helianthi virulent isolate.</title>
        <authorList>
            <person name="Baroncelli R."/>
        </authorList>
    </citation>
    <scope>NUCLEOTIDE SEQUENCE [LARGE SCALE GENOMIC DNA]</scope>
    <source>
        <strain evidence="6">7/96</strain>
    </source>
</reference>
<dbReference type="InterPro" id="IPR001099">
    <property type="entry name" value="Chalcone/stilbene_synt_N"/>
</dbReference>
<name>A0A2P5HE53_DIAHE</name>
<dbReference type="Proteomes" id="UP000094444">
    <property type="component" value="Unassembled WGS sequence"/>
</dbReference>
<dbReference type="PIRSF" id="PIRSF000451">
    <property type="entry name" value="PKS_III"/>
    <property type="match status" value="1"/>
</dbReference>
<keyword evidence="3" id="KW-0012">Acyltransferase</keyword>
<dbReference type="AlphaFoldDB" id="A0A2P5HE53"/>
<comment type="caution">
    <text evidence="6">The sequence shown here is derived from an EMBL/GenBank/DDBJ whole genome shotgun (WGS) entry which is preliminary data.</text>
</comment>
<dbReference type="InterPro" id="IPR011141">
    <property type="entry name" value="Polyketide_synthase_type-III"/>
</dbReference>
<keyword evidence="7" id="KW-1185">Reference proteome</keyword>
<dbReference type="GO" id="GO:0030639">
    <property type="term" value="P:polyketide biosynthetic process"/>
    <property type="evidence" value="ECO:0007669"/>
    <property type="project" value="TreeGrafter"/>
</dbReference>
<dbReference type="InterPro" id="IPR012328">
    <property type="entry name" value="Chalcone/stilbene_synt_C"/>
</dbReference>
<sequence length="398" mass="43612">MGSLRSADELGGLQSVQVPGLWITGLGSQYPPYLHSPERFIEFANRFHDSERPVLKKLLRLTANCGIDTRASTLDLEHGFGCQDQIPSIVDLDNWFRKFGVDLTTQACRKAMREWGGDQEDITHTIAFNSGVQSFPGYDYLVARKLGLSYDVENIFLQGVGCAGGLSIMRVAAQIASAATLMGKPARILCFSCELNTPYTRHQYAEAEAATDLQNMDIAASLFSDAAAAFVLCNDAGLDTTGAAKFQLLDWERQVTPDTLHNMGAMIRVTGYTSVITREVPALTKQAVPPLFHRCLSRYKVQTKQPYLKPENIDWALHPGGMAIIDGIKDELGLNDDQIRATKDIYRSRGNSGSPTVLCVLDKLRSMGKGKDDICAAAFGPGLGTEMAFLKRCDSTQD</sequence>
<accession>A0A2P5HE53</accession>
<evidence type="ECO:0000259" key="4">
    <source>
        <dbReference type="Pfam" id="PF00195"/>
    </source>
</evidence>
<dbReference type="Pfam" id="PF02797">
    <property type="entry name" value="Chal_sti_synt_C"/>
    <property type="match status" value="1"/>
</dbReference>
<proteinExistence type="inferred from homology"/>
<gene>
    <name evidence="6" type="ORF">DHEL01_v213070</name>
</gene>
<protein>
    <submittedName>
        <fullName evidence="6">Chalcone synthase</fullName>
    </submittedName>
</protein>
<evidence type="ECO:0000256" key="1">
    <source>
        <dbReference type="ARBA" id="ARBA00005531"/>
    </source>
</evidence>
<evidence type="ECO:0000256" key="2">
    <source>
        <dbReference type="ARBA" id="ARBA00022679"/>
    </source>
</evidence>
<dbReference type="PANTHER" id="PTHR11877:SF46">
    <property type="entry name" value="TYPE III POLYKETIDE SYNTHASE A"/>
    <property type="match status" value="1"/>
</dbReference>
<dbReference type="EMBL" id="MAVT02004329">
    <property type="protein sequence ID" value="POS68536.1"/>
    <property type="molecule type" value="Genomic_DNA"/>
</dbReference>
<evidence type="ECO:0000256" key="3">
    <source>
        <dbReference type="RuleBase" id="RU003633"/>
    </source>
</evidence>